<evidence type="ECO:0000313" key="9">
    <source>
        <dbReference type="EMBL" id="CAG9579643.1"/>
    </source>
</evidence>
<gene>
    <name evidence="9" type="ORF">DCHRY22_LOCUS13240</name>
</gene>
<comment type="similarity">
    <text evidence="2">Belongs to the X(+)/potassium ATPases subunit beta family.</text>
</comment>
<keyword evidence="6 8" id="KW-0472">Membrane</keyword>
<dbReference type="PANTHER" id="PTHR11523">
    <property type="entry name" value="SODIUM/POTASSIUM-DEPENDENT ATPASE BETA SUBUNIT"/>
    <property type="match status" value="1"/>
</dbReference>
<dbReference type="OrthoDB" id="5912413at2759"/>
<dbReference type="AlphaFoldDB" id="A0A8J2VVF6"/>
<feature type="transmembrane region" description="Helical" evidence="8">
    <location>
        <begin position="65"/>
        <end position="91"/>
    </location>
</feature>
<evidence type="ECO:0000313" key="10">
    <source>
        <dbReference type="Proteomes" id="UP000789524"/>
    </source>
</evidence>
<evidence type="ECO:0000256" key="2">
    <source>
        <dbReference type="ARBA" id="ARBA00005876"/>
    </source>
</evidence>
<name>A0A8J2VVF6_9NEOP</name>
<dbReference type="Pfam" id="PF00287">
    <property type="entry name" value="Na_K-ATPase"/>
    <property type="match status" value="2"/>
</dbReference>
<proteinExistence type="inferred from homology"/>
<keyword evidence="4" id="KW-0735">Signal-anchor</keyword>
<accession>A0A8J2VVF6</accession>
<evidence type="ECO:0000256" key="6">
    <source>
        <dbReference type="ARBA" id="ARBA00023136"/>
    </source>
</evidence>
<dbReference type="GO" id="GO:0005890">
    <property type="term" value="C:sodium:potassium-exchanging ATPase complex"/>
    <property type="evidence" value="ECO:0007669"/>
    <property type="project" value="InterPro"/>
</dbReference>
<comment type="caution">
    <text evidence="9">The sequence shown here is derived from an EMBL/GenBank/DDBJ whole genome shotgun (WGS) entry which is preliminary data.</text>
</comment>
<organism evidence="9 10">
    <name type="scientific">Danaus chrysippus</name>
    <name type="common">African queen</name>
    <dbReference type="NCBI Taxonomy" id="151541"/>
    <lineage>
        <taxon>Eukaryota</taxon>
        <taxon>Metazoa</taxon>
        <taxon>Ecdysozoa</taxon>
        <taxon>Arthropoda</taxon>
        <taxon>Hexapoda</taxon>
        <taxon>Insecta</taxon>
        <taxon>Pterygota</taxon>
        <taxon>Neoptera</taxon>
        <taxon>Endopterygota</taxon>
        <taxon>Lepidoptera</taxon>
        <taxon>Glossata</taxon>
        <taxon>Ditrysia</taxon>
        <taxon>Papilionoidea</taxon>
        <taxon>Nymphalidae</taxon>
        <taxon>Danainae</taxon>
        <taxon>Danaini</taxon>
        <taxon>Danaina</taxon>
        <taxon>Danaus</taxon>
        <taxon>Anosia</taxon>
    </lineage>
</organism>
<protein>
    <submittedName>
        <fullName evidence="9">(African queen) hypothetical protein</fullName>
    </submittedName>
</protein>
<evidence type="ECO:0000256" key="4">
    <source>
        <dbReference type="ARBA" id="ARBA00022968"/>
    </source>
</evidence>
<dbReference type="GO" id="GO:0001671">
    <property type="term" value="F:ATPase activator activity"/>
    <property type="evidence" value="ECO:0007669"/>
    <property type="project" value="TreeGrafter"/>
</dbReference>
<evidence type="ECO:0000256" key="7">
    <source>
        <dbReference type="SAM" id="MobiDB-lite"/>
    </source>
</evidence>
<reference evidence="9" key="1">
    <citation type="submission" date="2021-09" db="EMBL/GenBank/DDBJ databases">
        <authorList>
            <person name="Martin H S."/>
        </authorList>
    </citation>
    <scope>NUCLEOTIDE SEQUENCE</scope>
</reference>
<dbReference type="InterPro" id="IPR000402">
    <property type="entry name" value="Na/K_ATPase_sub_beta"/>
</dbReference>
<dbReference type="EMBL" id="CAKASE010000079">
    <property type="protein sequence ID" value="CAG9579643.1"/>
    <property type="molecule type" value="Genomic_DNA"/>
</dbReference>
<dbReference type="Proteomes" id="UP000789524">
    <property type="component" value="Unassembled WGS sequence"/>
</dbReference>
<dbReference type="GO" id="GO:0036376">
    <property type="term" value="P:sodium ion export across plasma membrane"/>
    <property type="evidence" value="ECO:0007669"/>
    <property type="project" value="TreeGrafter"/>
</dbReference>
<dbReference type="GO" id="GO:0030007">
    <property type="term" value="P:intracellular potassium ion homeostasis"/>
    <property type="evidence" value="ECO:0007669"/>
    <property type="project" value="TreeGrafter"/>
</dbReference>
<feature type="region of interest" description="Disordered" evidence="7">
    <location>
        <begin position="1"/>
        <end position="40"/>
    </location>
</feature>
<keyword evidence="5 8" id="KW-1133">Transmembrane helix</keyword>
<keyword evidence="3 8" id="KW-0812">Transmembrane</keyword>
<evidence type="ECO:0000256" key="3">
    <source>
        <dbReference type="ARBA" id="ARBA00022692"/>
    </source>
</evidence>
<evidence type="ECO:0000256" key="8">
    <source>
        <dbReference type="SAM" id="Phobius"/>
    </source>
</evidence>
<evidence type="ECO:0000256" key="5">
    <source>
        <dbReference type="ARBA" id="ARBA00022989"/>
    </source>
</evidence>
<dbReference type="GO" id="GO:0006883">
    <property type="term" value="P:intracellular sodium ion homeostasis"/>
    <property type="evidence" value="ECO:0007669"/>
    <property type="project" value="TreeGrafter"/>
</dbReference>
<dbReference type="PANTHER" id="PTHR11523:SF28">
    <property type="entry name" value="NA_K-ATPASE BETA SUBUNIT ISOFORM 4-RELATED"/>
    <property type="match status" value="1"/>
</dbReference>
<dbReference type="InterPro" id="IPR038702">
    <property type="entry name" value="Na/K_ATPase_sub_beta_sf"/>
</dbReference>
<sequence length="305" mass="35149">MFKKSEKKSHNPPSKHPSMPVAGSSKNEATPGDKDEETPSCGQRCCKYIYDKETKQFCGRTCNSWFYIIVYSIMYSIFLSTYTLILLYASFNVIKYMDDYQTIDKMDLWSYSEQGIGLTATPTSLNNLPVIWYRNDTRDYQKYITDLENLINKRRKRETYNTSDTDLGPCGYSPFGYGDKPCIIIRINRQLKWSAKPLINNVTFMSTVPSTVQSNLKLKKQKLWLHCNGVHSYDKEHIGNITYYPEPPGFDPDSFPLTDNSFSPLIAIQVSNFTLGLSLIIECKLWYQEGVSSTEFVLYVTPKKK</sequence>
<dbReference type="Gene3D" id="2.60.40.1660">
    <property type="entry name" value="Na, k-atpase alpha subunit"/>
    <property type="match status" value="1"/>
</dbReference>
<keyword evidence="10" id="KW-1185">Reference proteome</keyword>
<dbReference type="GO" id="GO:1990573">
    <property type="term" value="P:potassium ion import across plasma membrane"/>
    <property type="evidence" value="ECO:0007669"/>
    <property type="project" value="TreeGrafter"/>
</dbReference>
<evidence type="ECO:0000256" key="1">
    <source>
        <dbReference type="ARBA" id="ARBA00004606"/>
    </source>
</evidence>
<comment type="subcellular location">
    <subcellularLocation>
        <location evidence="1">Membrane</location>
        <topology evidence="1">Single-pass type II membrane protein</topology>
    </subcellularLocation>
</comment>